<reference evidence="3 4" key="1">
    <citation type="submission" date="2018-11" db="EMBL/GenBank/DDBJ databases">
        <title>Sequencing the genomes of 1000 actinobacteria strains.</title>
        <authorList>
            <person name="Klenk H.-P."/>
        </authorList>
    </citation>
    <scope>NUCLEOTIDE SEQUENCE [LARGE SCALE GENOMIC DNA]</scope>
    <source>
        <strain evidence="3 4">DSM 11294</strain>
    </source>
</reference>
<evidence type="ECO:0000256" key="1">
    <source>
        <dbReference type="SAM" id="Phobius"/>
    </source>
</evidence>
<name>A0A3N2BBM2_9MICO</name>
<accession>A0A3N2BBM2</accession>
<sequence length="206" mass="22084">MGTERIREAVTNWREDERGGVALVTIPVVALLLTGAVLAISMLGSFSSNQRDAQTAADAAALAAVQEWDRLLEGHYDEHSAATSFSSFWSVIAPANGQGWNPAIRAAAEEFAARNDARITHFSVDPIQQTVTVEVEHLRTVAKTSSRMRAEAEAGVNVGQNSGLCIQSGQIGWRIGGTCYTNPFGSGIGWTIPDINPFETEPRLTG</sequence>
<feature type="transmembrane region" description="Helical" evidence="1">
    <location>
        <begin position="21"/>
        <end position="44"/>
    </location>
</feature>
<feature type="domain" description="Putative Flp pilus-assembly TadG-like N-terminal" evidence="2">
    <location>
        <begin position="19"/>
        <end position="66"/>
    </location>
</feature>
<gene>
    <name evidence="3" type="ORF">EDD31_1019</name>
</gene>
<dbReference type="EMBL" id="RKHK01000001">
    <property type="protein sequence ID" value="ROR72661.1"/>
    <property type="molecule type" value="Genomic_DNA"/>
</dbReference>
<evidence type="ECO:0000313" key="4">
    <source>
        <dbReference type="Proteomes" id="UP000280668"/>
    </source>
</evidence>
<dbReference type="AlphaFoldDB" id="A0A3N2BBM2"/>
<dbReference type="InterPro" id="IPR028087">
    <property type="entry name" value="Tad_N"/>
</dbReference>
<dbReference type="Proteomes" id="UP000280668">
    <property type="component" value="Unassembled WGS sequence"/>
</dbReference>
<dbReference type="Pfam" id="PF13400">
    <property type="entry name" value="Tad"/>
    <property type="match status" value="1"/>
</dbReference>
<proteinExistence type="predicted"/>
<evidence type="ECO:0000259" key="2">
    <source>
        <dbReference type="Pfam" id="PF13400"/>
    </source>
</evidence>
<dbReference type="RefSeq" id="WP_170163194.1">
    <property type="nucleotide sequence ID" value="NZ_RKHK01000001.1"/>
</dbReference>
<comment type="caution">
    <text evidence="3">The sequence shown here is derived from an EMBL/GenBank/DDBJ whole genome shotgun (WGS) entry which is preliminary data.</text>
</comment>
<keyword evidence="1" id="KW-1133">Transmembrane helix</keyword>
<organism evidence="3 4">
    <name type="scientific">Bogoriella caseilytica</name>
    <dbReference type="NCBI Taxonomy" id="56055"/>
    <lineage>
        <taxon>Bacteria</taxon>
        <taxon>Bacillati</taxon>
        <taxon>Actinomycetota</taxon>
        <taxon>Actinomycetes</taxon>
        <taxon>Micrococcales</taxon>
        <taxon>Bogoriellaceae</taxon>
        <taxon>Bogoriella</taxon>
    </lineage>
</organism>
<protein>
    <submittedName>
        <fullName evidence="3">Flp pilus assembly protein TadG</fullName>
    </submittedName>
</protein>
<keyword evidence="1" id="KW-0812">Transmembrane</keyword>
<keyword evidence="1" id="KW-0472">Membrane</keyword>
<evidence type="ECO:0000313" key="3">
    <source>
        <dbReference type="EMBL" id="ROR72661.1"/>
    </source>
</evidence>
<keyword evidence="4" id="KW-1185">Reference proteome</keyword>